<dbReference type="InterPro" id="IPR002931">
    <property type="entry name" value="Transglutaminase-like"/>
</dbReference>
<evidence type="ECO:0000313" key="3">
    <source>
        <dbReference type="Proteomes" id="UP000282977"/>
    </source>
</evidence>
<dbReference type="Pfam" id="PF01841">
    <property type="entry name" value="Transglut_core"/>
    <property type="match status" value="1"/>
</dbReference>
<dbReference type="OrthoDB" id="5438043at2"/>
<dbReference type="PANTHER" id="PTHR33490">
    <property type="entry name" value="BLR5614 PROTEIN-RELATED"/>
    <property type="match status" value="1"/>
</dbReference>
<proteinExistence type="predicted"/>
<comment type="caution">
    <text evidence="2">The sequence shown here is derived from an EMBL/GenBank/DDBJ whole genome shotgun (WGS) entry which is preliminary data.</text>
</comment>
<dbReference type="InterPro" id="IPR038765">
    <property type="entry name" value="Papain-like_cys_pep_sf"/>
</dbReference>
<gene>
    <name evidence="2" type="ORF">ENE74_13965</name>
</gene>
<dbReference type="Gene3D" id="3.10.620.30">
    <property type="match status" value="1"/>
</dbReference>
<feature type="domain" description="Transglutaminase-like" evidence="1">
    <location>
        <begin position="159"/>
        <end position="219"/>
    </location>
</feature>
<dbReference type="SUPFAM" id="SSF54001">
    <property type="entry name" value="Cysteine proteinases"/>
    <property type="match status" value="1"/>
</dbReference>
<dbReference type="Gene3D" id="2.60.40.2250">
    <property type="match status" value="1"/>
</dbReference>
<accession>A0A437J507</accession>
<dbReference type="Proteomes" id="UP000282977">
    <property type="component" value="Unassembled WGS sequence"/>
</dbReference>
<reference evidence="2 3" key="1">
    <citation type="submission" date="2019-01" db="EMBL/GenBank/DDBJ databases">
        <authorList>
            <person name="Chen W.-M."/>
        </authorList>
    </citation>
    <scope>NUCLEOTIDE SEQUENCE [LARGE SCALE GENOMIC DNA]</scope>
    <source>
        <strain evidence="2 3">TLA-22</strain>
    </source>
</reference>
<dbReference type="EMBL" id="RZUL01000005">
    <property type="protein sequence ID" value="RVT39846.1"/>
    <property type="molecule type" value="Genomic_DNA"/>
</dbReference>
<dbReference type="SMART" id="SM00460">
    <property type="entry name" value="TGc"/>
    <property type="match status" value="1"/>
</dbReference>
<evidence type="ECO:0000259" key="1">
    <source>
        <dbReference type="SMART" id="SM00460"/>
    </source>
</evidence>
<protein>
    <submittedName>
        <fullName evidence="2">Transglutaminase family protein</fullName>
    </submittedName>
</protein>
<dbReference type="PANTHER" id="PTHR33490:SF12">
    <property type="entry name" value="BLL5557 PROTEIN"/>
    <property type="match status" value="1"/>
</dbReference>
<keyword evidence="3" id="KW-1185">Reference proteome</keyword>
<evidence type="ECO:0000313" key="2">
    <source>
        <dbReference type="EMBL" id="RVT39846.1"/>
    </source>
</evidence>
<name>A0A437J507_9SPHN</name>
<dbReference type="AlphaFoldDB" id="A0A437J507"/>
<sequence length="261" mass="28414">MRLHIKADLNYRFAEPTDVLLAIEAAAQPDQILVEDRLIVTGAGPLSTIPGGSRVGRRTWTRTGTGDFNAHYTATVDVERAPSTVLGLPASPLPAIPSEVVPFLWPSRYCEADRLNSFAHQEFDGLDGGDFVHAAVEWVRQHIRYVAGSSDGTTTAADTFLSRQGVCRDFAHLTAAIVRAHDIPARVVSVYAWRLDPPDFHAVVEVWLDDAWHIVDATGLAPIPGMVRMAVGRDATDVAFMTTFGAAELISQDVKVTRIDS</sequence>
<dbReference type="RefSeq" id="WP_127691544.1">
    <property type="nucleotide sequence ID" value="NZ_RZUL01000005.1"/>
</dbReference>
<organism evidence="2 3">
    <name type="scientific">Sphingobium algorifonticola</name>
    <dbReference type="NCBI Taxonomy" id="2008318"/>
    <lineage>
        <taxon>Bacteria</taxon>
        <taxon>Pseudomonadati</taxon>
        <taxon>Pseudomonadota</taxon>
        <taxon>Alphaproteobacteria</taxon>
        <taxon>Sphingomonadales</taxon>
        <taxon>Sphingomonadaceae</taxon>
        <taxon>Sphingobium</taxon>
    </lineage>
</organism>